<keyword evidence="1" id="KW-0472">Membrane</keyword>
<sequence length="162" mass="17640">MKFNYLQNFIGVSLTEEELNDISHPYTELCTHVTLKTVQIGGTFGTFLFGPILAAVRKPKLGLMNAMVKSGKVGVVLGLMSGPPMTFMRIKDVETLDPITDRCYRIRKNMNQLRVDRSYFLGGGVGTFTSVAIASSPVFGFLAGSSMGLISAGLYNHQLAPK</sequence>
<gene>
    <name evidence="3" type="primary">LOC100213118</name>
</gene>
<evidence type="ECO:0000313" key="2">
    <source>
        <dbReference type="Proteomes" id="UP001652625"/>
    </source>
</evidence>
<evidence type="ECO:0000313" key="3">
    <source>
        <dbReference type="RefSeq" id="XP_065666604.1"/>
    </source>
</evidence>
<evidence type="ECO:0000256" key="1">
    <source>
        <dbReference type="SAM" id="Phobius"/>
    </source>
</evidence>
<dbReference type="GeneID" id="100213118"/>
<dbReference type="PANTHER" id="PTHR38636">
    <property type="entry name" value="PROTEIN CBG20488"/>
    <property type="match status" value="1"/>
</dbReference>
<dbReference type="Proteomes" id="UP001652625">
    <property type="component" value="Chromosome 11"/>
</dbReference>
<proteinExistence type="predicted"/>
<keyword evidence="1" id="KW-1133">Transmembrane helix</keyword>
<reference evidence="3" key="1">
    <citation type="submission" date="2025-08" db="UniProtKB">
        <authorList>
            <consortium name="RefSeq"/>
        </authorList>
    </citation>
    <scope>IDENTIFICATION</scope>
</reference>
<protein>
    <submittedName>
        <fullName evidence="3">Uncharacterized protein LOC100213118</fullName>
    </submittedName>
</protein>
<dbReference type="RefSeq" id="XP_065666604.1">
    <property type="nucleotide sequence ID" value="XM_065810532.1"/>
</dbReference>
<feature type="transmembrane region" description="Helical" evidence="1">
    <location>
        <begin position="119"/>
        <end position="143"/>
    </location>
</feature>
<dbReference type="InterPro" id="IPR013869">
    <property type="entry name" value="DUF1757"/>
</dbReference>
<keyword evidence="1" id="KW-0812">Transmembrane</keyword>
<accession>A0ABM4CXC7</accession>
<dbReference type="PANTHER" id="PTHR38636:SF1">
    <property type="entry name" value="CHLORIDE CHANNEL PROTEIN CLC-D"/>
    <property type="match status" value="1"/>
</dbReference>
<organism evidence="2 3">
    <name type="scientific">Hydra vulgaris</name>
    <name type="common">Hydra</name>
    <name type="synonym">Hydra attenuata</name>
    <dbReference type="NCBI Taxonomy" id="6087"/>
    <lineage>
        <taxon>Eukaryota</taxon>
        <taxon>Metazoa</taxon>
        <taxon>Cnidaria</taxon>
        <taxon>Hydrozoa</taxon>
        <taxon>Hydroidolina</taxon>
        <taxon>Anthoathecata</taxon>
        <taxon>Aplanulata</taxon>
        <taxon>Hydridae</taxon>
        <taxon>Hydra</taxon>
    </lineage>
</organism>
<keyword evidence="2" id="KW-1185">Reference proteome</keyword>
<name>A0ABM4CXC7_HYDVU</name>
<dbReference type="Pfam" id="PF08560">
    <property type="entry name" value="DUF1757"/>
    <property type="match status" value="1"/>
</dbReference>